<evidence type="ECO:0000256" key="2">
    <source>
        <dbReference type="ARBA" id="ARBA00005179"/>
    </source>
</evidence>
<evidence type="ECO:0000256" key="7">
    <source>
        <dbReference type="ARBA" id="ARBA00023004"/>
    </source>
</evidence>
<keyword evidence="7 9" id="KW-0408">Iron</keyword>
<comment type="caution">
    <text evidence="11">The sequence shown here is derived from an EMBL/GenBank/DDBJ whole genome shotgun (WGS) entry which is preliminary data.</text>
</comment>
<comment type="pathway">
    <text evidence="2">Secondary metabolite biosynthesis.</text>
</comment>
<evidence type="ECO:0000313" key="12">
    <source>
        <dbReference type="Proteomes" id="UP001050691"/>
    </source>
</evidence>
<evidence type="ECO:0000256" key="10">
    <source>
        <dbReference type="RuleBase" id="RU000461"/>
    </source>
</evidence>
<dbReference type="GO" id="GO:0020037">
    <property type="term" value="F:heme binding"/>
    <property type="evidence" value="ECO:0007669"/>
    <property type="project" value="InterPro"/>
</dbReference>
<proteinExistence type="inferred from homology"/>
<dbReference type="Pfam" id="PF00067">
    <property type="entry name" value="p450"/>
    <property type="match status" value="1"/>
</dbReference>
<dbReference type="PANTHER" id="PTHR46300">
    <property type="entry name" value="P450, PUTATIVE (EUROFUNG)-RELATED-RELATED"/>
    <property type="match status" value="1"/>
</dbReference>
<dbReference type="InterPro" id="IPR036396">
    <property type="entry name" value="Cyt_P450_sf"/>
</dbReference>
<dbReference type="PROSITE" id="PS00086">
    <property type="entry name" value="CYTOCHROME_P450"/>
    <property type="match status" value="1"/>
</dbReference>
<dbReference type="InterPro" id="IPR017972">
    <property type="entry name" value="Cyt_P450_CS"/>
</dbReference>
<dbReference type="CDD" id="cd11065">
    <property type="entry name" value="CYP64-like"/>
    <property type="match status" value="1"/>
</dbReference>
<evidence type="ECO:0000313" key="11">
    <source>
        <dbReference type="EMBL" id="GJJ08744.1"/>
    </source>
</evidence>
<reference evidence="11" key="1">
    <citation type="submission" date="2021-10" db="EMBL/GenBank/DDBJ databases">
        <title>De novo Genome Assembly of Clathrus columnatus (Basidiomycota, Fungi) Using Illumina and Nanopore Sequence Data.</title>
        <authorList>
            <person name="Ogiso-Tanaka E."/>
            <person name="Itagaki H."/>
            <person name="Hosoya T."/>
            <person name="Hosaka K."/>
        </authorList>
    </citation>
    <scope>NUCLEOTIDE SEQUENCE</scope>
    <source>
        <strain evidence="11">MO-923</strain>
    </source>
</reference>
<dbReference type="GO" id="GO:0016705">
    <property type="term" value="F:oxidoreductase activity, acting on paired donors, with incorporation or reduction of molecular oxygen"/>
    <property type="evidence" value="ECO:0007669"/>
    <property type="project" value="InterPro"/>
</dbReference>
<dbReference type="Proteomes" id="UP001050691">
    <property type="component" value="Unassembled WGS sequence"/>
</dbReference>
<dbReference type="Gene3D" id="1.10.630.10">
    <property type="entry name" value="Cytochrome P450"/>
    <property type="match status" value="1"/>
</dbReference>
<keyword evidence="4 9" id="KW-0349">Heme</keyword>
<dbReference type="SUPFAM" id="SSF48264">
    <property type="entry name" value="Cytochrome P450"/>
    <property type="match status" value="1"/>
</dbReference>
<evidence type="ECO:0000256" key="9">
    <source>
        <dbReference type="PIRSR" id="PIRSR602401-1"/>
    </source>
</evidence>
<organism evidence="11 12">
    <name type="scientific">Clathrus columnatus</name>
    <dbReference type="NCBI Taxonomy" id="1419009"/>
    <lineage>
        <taxon>Eukaryota</taxon>
        <taxon>Fungi</taxon>
        <taxon>Dikarya</taxon>
        <taxon>Basidiomycota</taxon>
        <taxon>Agaricomycotina</taxon>
        <taxon>Agaricomycetes</taxon>
        <taxon>Phallomycetidae</taxon>
        <taxon>Phallales</taxon>
        <taxon>Clathraceae</taxon>
        <taxon>Clathrus</taxon>
    </lineage>
</organism>
<dbReference type="GO" id="GO:0005506">
    <property type="term" value="F:iron ion binding"/>
    <property type="evidence" value="ECO:0007669"/>
    <property type="project" value="InterPro"/>
</dbReference>
<dbReference type="PANTHER" id="PTHR46300:SF7">
    <property type="entry name" value="P450, PUTATIVE (EUROFUNG)-RELATED"/>
    <property type="match status" value="1"/>
</dbReference>
<name>A0AAV5A278_9AGAM</name>
<feature type="binding site" description="axial binding residue" evidence="9">
    <location>
        <position position="360"/>
    </location>
    <ligand>
        <name>heme</name>
        <dbReference type="ChEBI" id="CHEBI:30413"/>
    </ligand>
    <ligandPart>
        <name>Fe</name>
        <dbReference type="ChEBI" id="CHEBI:18248"/>
    </ligandPart>
</feature>
<comment type="similarity">
    <text evidence="3 10">Belongs to the cytochrome P450 family.</text>
</comment>
<keyword evidence="8 10" id="KW-0503">Monooxygenase</keyword>
<evidence type="ECO:0008006" key="13">
    <source>
        <dbReference type="Google" id="ProtNLM"/>
    </source>
</evidence>
<protein>
    <recommendedName>
        <fullName evidence="13">Cytochrome P450</fullName>
    </recommendedName>
</protein>
<evidence type="ECO:0000256" key="6">
    <source>
        <dbReference type="ARBA" id="ARBA00023002"/>
    </source>
</evidence>
<dbReference type="InterPro" id="IPR002401">
    <property type="entry name" value="Cyt_P450_E_grp-I"/>
</dbReference>
<evidence type="ECO:0000256" key="4">
    <source>
        <dbReference type="ARBA" id="ARBA00022617"/>
    </source>
</evidence>
<dbReference type="AlphaFoldDB" id="A0AAV5A278"/>
<evidence type="ECO:0000256" key="5">
    <source>
        <dbReference type="ARBA" id="ARBA00022723"/>
    </source>
</evidence>
<dbReference type="EMBL" id="BPWL01000003">
    <property type="protein sequence ID" value="GJJ08744.1"/>
    <property type="molecule type" value="Genomic_DNA"/>
</dbReference>
<keyword evidence="12" id="KW-1185">Reference proteome</keyword>
<dbReference type="InterPro" id="IPR001128">
    <property type="entry name" value="Cyt_P450"/>
</dbReference>
<keyword evidence="5 9" id="KW-0479">Metal-binding</keyword>
<accession>A0AAV5A278</accession>
<sequence length="428" mass="47724">MDIMQRRSLTIPGDIIHIPTFKNHIIVLNSSQPVFDLLERRGNIYSNRMHGVMLHELIRLEPSTVFAEYGQEWRNHRKIYSQQMNINTVKKFQSYQVAAARDLLSVLLTSPEHFMKHCRHFAAGIVMNIAYGHQVARENDEFVMLAETNGRQLSQAFQPGTRYTLPESEGADIGLTRVNQRDGTVKSCFVSNSLEEIGTDAETNEDVKTVKAIAGGIFGAGAITTSSSLNSFILAMVLYPEVQKKAQEELDGVVGASRLPLFEDRPKLPYINAIVKEVLRWFPVIPTGIPHVTTEEDVYAGYRIPKGSIIIPNTWNLLHDPATYPDPSVFRPERFLPDKNGGVARDPAVNGAFGYGRRICPGRNLAEATTWIAAASILSTFNIQHAMDENGRDIDVSHALESVPGIFKYSQIYLAGAGAYQSQFFSLQ</sequence>
<evidence type="ECO:0000256" key="3">
    <source>
        <dbReference type="ARBA" id="ARBA00010617"/>
    </source>
</evidence>
<dbReference type="PRINTS" id="PR00463">
    <property type="entry name" value="EP450I"/>
</dbReference>
<evidence type="ECO:0000256" key="1">
    <source>
        <dbReference type="ARBA" id="ARBA00001971"/>
    </source>
</evidence>
<evidence type="ECO:0000256" key="8">
    <source>
        <dbReference type="ARBA" id="ARBA00023033"/>
    </source>
</evidence>
<gene>
    <name evidence="11" type="ORF">Clacol_002963</name>
</gene>
<dbReference type="PRINTS" id="PR00385">
    <property type="entry name" value="P450"/>
</dbReference>
<keyword evidence="6 10" id="KW-0560">Oxidoreductase</keyword>
<dbReference type="InterPro" id="IPR050364">
    <property type="entry name" value="Cytochrome_P450_fung"/>
</dbReference>
<comment type="cofactor">
    <cofactor evidence="1 9">
        <name>heme</name>
        <dbReference type="ChEBI" id="CHEBI:30413"/>
    </cofactor>
</comment>
<dbReference type="GO" id="GO:0004497">
    <property type="term" value="F:monooxygenase activity"/>
    <property type="evidence" value="ECO:0007669"/>
    <property type="project" value="UniProtKB-KW"/>
</dbReference>